<dbReference type="EMBL" id="MU003774">
    <property type="protein sequence ID" value="KAF2723813.1"/>
    <property type="molecule type" value="Genomic_DNA"/>
</dbReference>
<keyword evidence="1" id="KW-0489">Methyltransferase</keyword>
<dbReference type="InterPro" id="IPR002935">
    <property type="entry name" value="SAM_O-MeTrfase"/>
</dbReference>
<dbReference type="PANTHER" id="PTHR43167">
    <property type="entry name" value="PUTATIVE (AFU_ORTHOLOGUE AFUA_6G01830)-RELATED"/>
    <property type="match status" value="1"/>
</dbReference>
<dbReference type="InterPro" id="IPR029063">
    <property type="entry name" value="SAM-dependent_MTases_sf"/>
</dbReference>
<dbReference type="PROSITE" id="PS51682">
    <property type="entry name" value="SAM_OMT_I"/>
    <property type="match status" value="1"/>
</dbReference>
<evidence type="ECO:0000256" key="1">
    <source>
        <dbReference type="ARBA" id="ARBA00022603"/>
    </source>
</evidence>
<dbReference type="Pfam" id="PF13578">
    <property type="entry name" value="Methyltransf_24"/>
    <property type="match status" value="1"/>
</dbReference>
<keyword evidence="6" id="KW-1185">Reference proteome</keyword>
<protein>
    <submittedName>
        <fullName evidence="5">O-methyltransferase</fullName>
    </submittedName>
</protein>
<keyword evidence="2" id="KW-0808">Transferase</keyword>
<gene>
    <name evidence="5" type="ORF">K431DRAFT_282506</name>
</gene>
<dbReference type="GO" id="GO:0008171">
    <property type="term" value="F:O-methyltransferase activity"/>
    <property type="evidence" value="ECO:0007669"/>
    <property type="project" value="InterPro"/>
</dbReference>
<evidence type="ECO:0000313" key="5">
    <source>
        <dbReference type="EMBL" id="KAF2723813.1"/>
    </source>
</evidence>
<evidence type="ECO:0000256" key="2">
    <source>
        <dbReference type="ARBA" id="ARBA00022679"/>
    </source>
</evidence>
<reference evidence="5" key="1">
    <citation type="journal article" date="2020" name="Stud. Mycol.">
        <title>101 Dothideomycetes genomes: a test case for predicting lifestyles and emergence of pathogens.</title>
        <authorList>
            <person name="Haridas S."/>
            <person name="Albert R."/>
            <person name="Binder M."/>
            <person name="Bloem J."/>
            <person name="Labutti K."/>
            <person name="Salamov A."/>
            <person name="Andreopoulos B."/>
            <person name="Baker S."/>
            <person name="Barry K."/>
            <person name="Bills G."/>
            <person name="Bluhm B."/>
            <person name="Cannon C."/>
            <person name="Castanera R."/>
            <person name="Culley D."/>
            <person name="Daum C."/>
            <person name="Ezra D."/>
            <person name="Gonzalez J."/>
            <person name="Henrissat B."/>
            <person name="Kuo A."/>
            <person name="Liang C."/>
            <person name="Lipzen A."/>
            <person name="Lutzoni F."/>
            <person name="Magnuson J."/>
            <person name="Mondo S."/>
            <person name="Nolan M."/>
            <person name="Ohm R."/>
            <person name="Pangilinan J."/>
            <person name="Park H.-J."/>
            <person name="Ramirez L."/>
            <person name="Alfaro M."/>
            <person name="Sun H."/>
            <person name="Tritt A."/>
            <person name="Yoshinaga Y."/>
            <person name="Zwiers L.-H."/>
            <person name="Turgeon B."/>
            <person name="Goodwin S."/>
            <person name="Spatafora J."/>
            <person name="Crous P."/>
            <person name="Grigoriev I."/>
        </authorList>
    </citation>
    <scope>NUCLEOTIDE SEQUENCE</scope>
    <source>
        <strain evidence="5">CBS 116435</strain>
    </source>
</reference>
<dbReference type="PANTHER" id="PTHR43167:SF1">
    <property type="entry name" value="PUTATIVE (AFU_ORTHOLOGUE AFUA_6G01830)-RELATED"/>
    <property type="match status" value="1"/>
</dbReference>
<accession>A0A9P4QAW0</accession>
<evidence type="ECO:0000313" key="6">
    <source>
        <dbReference type="Proteomes" id="UP000799441"/>
    </source>
</evidence>
<dbReference type="Proteomes" id="UP000799441">
    <property type="component" value="Unassembled WGS sequence"/>
</dbReference>
<organism evidence="5 6">
    <name type="scientific">Polychaeton citri CBS 116435</name>
    <dbReference type="NCBI Taxonomy" id="1314669"/>
    <lineage>
        <taxon>Eukaryota</taxon>
        <taxon>Fungi</taxon>
        <taxon>Dikarya</taxon>
        <taxon>Ascomycota</taxon>
        <taxon>Pezizomycotina</taxon>
        <taxon>Dothideomycetes</taxon>
        <taxon>Dothideomycetidae</taxon>
        <taxon>Capnodiales</taxon>
        <taxon>Capnodiaceae</taxon>
        <taxon>Polychaeton</taxon>
    </lineage>
</organism>
<dbReference type="GO" id="GO:0032259">
    <property type="term" value="P:methylation"/>
    <property type="evidence" value="ECO:0007669"/>
    <property type="project" value="UniProtKB-KW"/>
</dbReference>
<sequence>MPDLSTIDKALASITADAKTIELLRDLHTQALNEASYVSTDSQPASSALDRFVALEPDKCALVYLLLRSTKARYVVEAGTSFGVSTIYLALAVAQNAAAQHGEGVVIATENEPTKATRARQHWQAAGVDLGKWIDLREGDLRETLNSGLPQEVDFLLLDIWAVLALPTLRLVQPRMKVGATVVVDNIVAGSAGYQDLLEYLGDPKNGFKGTAIPYAGGLFVAVFLGYGDA</sequence>
<comment type="caution">
    <text evidence="5">The sequence shown here is derived from an EMBL/GenBank/DDBJ whole genome shotgun (WGS) entry which is preliminary data.</text>
</comment>
<dbReference type="SUPFAM" id="SSF53335">
    <property type="entry name" value="S-adenosyl-L-methionine-dependent methyltransferases"/>
    <property type="match status" value="1"/>
</dbReference>
<dbReference type="OrthoDB" id="4863010at2759"/>
<keyword evidence="3" id="KW-0949">S-adenosyl-L-methionine</keyword>
<evidence type="ECO:0000256" key="4">
    <source>
        <dbReference type="ARBA" id="ARBA00023453"/>
    </source>
</evidence>
<dbReference type="Gene3D" id="3.40.50.150">
    <property type="entry name" value="Vaccinia Virus protein VP39"/>
    <property type="match status" value="1"/>
</dbReference>
<evidence type="ECO:0000256" key="3">
    <source>
        <dbReference type="ARBA" id="ARBA00022691"/>
    </source>
</evidence>
<comment type="similarity">
    <text evidence="4">Belongs to the class I-like SAM-binding methyltransferase superfamily. Cation-dependent O-methyltransferase family.</text>
</comment>
<name>A0A9P4QAW0_9PEZI</name>
<dbReference type="AlphaFoldDB" id="A0A9P4QAW0"/>
<proteinExistence type="inferred from homology"/>